<reference evidence="1" key="1">
    <citation type="submission" date="2020-07" db="EMBL/GenBank/DDBJ databases">
        <title>Multicomponent nature underlies the extraordinary mechanical properties of spider dragline silk.</title>
        <authorList>
            <person name="Kono N."/>
            <person name="Nakamura H."/>
            <person name="Mori M."/>
            <person name="Yoshida Y."/>
            <person name="Ohtoshi R."/>
            <person name="Malay A.D."/>
            <person name="Moran D.A.P."/>
            <person name="Tomita M."/>
            <person name="Numata K."/>
            <person name="Arakawa K."/>
        </authorList>
    </citation>
    <scope>NUCLEOTIDE SEQUENCE</scope>
</reference>
<dbReference type="AlphaFoldDB" id="A0A8X6FU27"/>
<keyword evidence="2" id="KW-1185">Reference proteome</keyword>
<dbReference type="Proteomes" id="UP000887116">
    <property type="component" value="Unassembled WGS sequence"/>
</dbReference>
<name>A0A8X6FU27_TRICU</name>
<dbReference type="Gene3D" id="6.10.250.3110">
    <property type="match status" value="1"/>
</dbReference>
<gene>
    <name evidence="1" type="ORF">TNCT_290491</name>
</gene>
<evidence type="ECO:0000313" key="2">
    <source>
        <dbReference type="Proteomes" id="UP000887116"/>
    </source>
</evidence>
<evidence type="ECO:0000313" key="1">
    <source>
        <dbReference type="EMBL" id="GFQ88422.1"/>
    </source>
</evidence>
<comment type="caution">
    <text evidence="1">The sequence shown here is derived from an EMBL/GenBank/DDBJ whole genome shotgun (WGS) entry which is preliminary data.</text>
</comment>
<organism evidence="1 2">
    <name type="scientific">Trichonephila clavata</name>
    <name type="common">Joro spider</name>
    <name type="synonym">Nephila clavata</name>
    <dbReference type="NCBI Taxonomy" id="2740835"/>
    <lineage>
        <taxon>Eukaryota</taxon>
        <taxon>Metazoa</taxon>
        <taxon>Ecdysozoa</taxon>
        <taxon>Arthropoda</taxon>
        <taxon>Chelicerata</taxon>
        <taxon>Arachnida</taxon>
        <taxon>Araneae</taxon>
        <taxon>Araneomorphae</taxon>
        <taxon>Entelegynae</taxon>
        <taxon>Araneoidea</taxon>
        <taxon>Nephilidae</taxon>
        <taxon>Trichonephila</taxon>
    </lineage>
</organism>
<dbReference type="EMBL" id="BMAO01003509">
    <property type="protein sequence ID" value="GFQ88422.1"/>
    <property type="molecule type" value="Genomic_DNA"/>
</dbReference>
<accession>A0A8X6FU27</accession>
<dbReference type="OrthoDB" id="10255522at2759"/>
<proteinExistence type="predicted"/>
<protein>
    <submittedName>
        <fullName evidence="1">Uncharacterized protein</fullName>
    </submittedName>
</protein>
<sequence length="439" mass="52561">MTPPYVRFLPYTRYFSRFPRVVSTFALHDSTWSASRRPHRGPSAFTVPLWPSLSNRKRLSFYSPRLPTIGRLPFPPMIENDLFSNDPRLSDSCPRFFFTSWCFPSTLLFWSEFYPPSSLYPPVAFFSSSKVCLTSTFPLEWLFWSEFCPLLSPFDTQCHRAGNRLSHVDIPLRMALLVCILSLLSRFDTNESVQRTVRLTSIFLLEWLFLHAFCPFCRVLIPNESVQGTVRLTSIFLLEWLFWDEMYLLSPKQQNVMKQLKEMKEKAQMEKDHYWKPIMADLKMECDVFKNEYKSKENEWKLERMTFKAERDAFKSERDIFKFEREVYKSERDILKAERDVLKSERDIFKAERDIFKSERDIFKAERDVFKSERDICKAERDVFKSERDIFKVERDAFKFERDIFKDERDAFKTERDSLLMERTGLKRMLLHGQTTQNV</sequence>